<feature type="transmembrane region" description="Helical" evidence="2">
    <location>
        <begin position="7"/>
        <end position="26"/>
    </location>
</feature>
<name>A0ABY9JWY0_9BACI</name>
<feature type="compositionally biased region" description="Basic residues" evidence="1">
    <location>
        <begin position="69"/>
        <end position="83"/>
    </location>
</feature>
<protein>
    <submittedName>
        <fullName evidence="3">SA1362 family protein</fullName>
    </submittedName>
</protein>
<accession>A0ABY9JWY0</accession>
<evidence type="ECO:0000256" key="2">
    <source>
        <dbReference type="SAM" id="Phobius"/>
    </source>
</evidence>
<keyword evidence="2" id="KW-0472">Membrane</keyword>
<dbReference type="RefSeq" id="WP_306020478.1">
    <property type="nucleotide sequence ID" value="NZ_CP129013.1"/>
</dbReference>
<feature type="region of interest" description="Disordered" evidence="1">
    <location>
        <begin position="69"/>
        <end position="96"/>
    </location>
</feature>
<keyword evidence="4" id="KW-1185">Reference proteome</keyword>
<dbReference type="InterPro" id="IPR048110">
    <property type="entry name" value="SA1362/YqhP-like"/>
</dbReference>
<sequence>MNKIITYWIFLLIISLATIGLLFSILYDTKNFFSTLLVWIIVISIIFLVIRFIMSKNKGTEYQSFVKAAKKSKKRHNKNRPSVKRREFNKKLNSCH</sequence>
<proteinExistence type="predicted"/>
<dbReference type="Proteomes" id="UP001197974">
    <property type="component" value="Chromosome"/>
</dbReference>
<gene>
    <name evidence="3" type="ORF">LC087_07240</name>
</gene>
<keyword evidence="2" id="KW-1133">Transmembrane helix</keyword>
<evidence type="ECO:0000313" key="4">
    <source>
        <dbReference type="Proteomes" id="UP001197974"/>
    </source>
</evidence>
<keyword evidence="2" id="KW-0812">Transmembrane</keyword>
<evidence type="ECO:0000313" key="3">
    <source>
        <dbReference type="EMBL" id="WLR43902.1"/>
    </source>
</evidence>
<dbReference type="NCBIfam" id="NF041554">
    <property type="entry name" value="SA1362_fam"/>
    <property type="match status" value="1"/>
</dbReference>
<feature type="transmembrane region" description="Helical" evidence="2">
    <location>
        <begin position="32"/>
        <end position="54"/>
    </location>
</feature>
<evidence type="ECO:0000256" key="1">
    <source>
        <dbReference type="SAM" id="MobiDB-lite"/>
    </source>
</evidence>
<dbReference type="EMBL" id="CP129013">
    <property type="protein sequence ID" value="WLR43902.1"/>
    <property type="molecule type" value="Genomic_DNA"/>
</dbReference>
<organism evidence="3 4">
    <name type="scientific">Bacillus carboniphilus</name>
    <dbReference type="NCBI Taxonomy" id="86663"/>
    <lineage>
        <taxon>Bacteria</taxon>
        <taxon>Bacillati</taxon>
        <taxon>Bacillota</taxon>
        <taxon>Bacilli</taxon>
        <taxon>Bacillales</taxon>
        <taxon>Bacillaceae</taxon>
        <taxon>Bacillus</taxon>
    </lineage>
</organism>
<reference evidence="3 4" key="1">
    <citation type="submission" date="2023-06" db="EMBL/GenBank/DDBJ databases">
        <title>Five Gram-positive bacteria isolated from mangrove sediments in Shenzhen, Guangdong, China.</title>
        <authorList>
            <person name="Yu S."/>
            <person name="Zheng W."/>
            <person name="Huang Y."/>
        </authorList>
    </citation>
    <scope>NUCLEOTIDE SEQUENCE [LARGE SCALE GENOMIC DNA]</scope>
    <source>
        <strain evidence="3 4">SaN35-3</strain>
    </source>
</reference>